<dbReference type="GO" id="GO:0006508">
    <property type="term" value="P:proteolysis"/>
    <property type="evidence" value="ECO:0007669"/>
    <property type="project" value="InterPro"/>
</dbReference>
<accession>A0A545UCG2</accession>
<dbReference type="GO" id="GO:0004181">
    <property type="term" value="F:metallocarboxypeptidase activity"/>
    <property type="evidence" value="ECO:0007669"/>
    <property type="project" value="InterPro"/>
</dbReference>
<sequence>MNQILNITTKDNHSVSRLIEKRTEAHRHLLKNKLPELVELERILLQAKDIVTVRINDYVEHEDLKLPIYTIELGNFQPAQPRLLIVGGVHGIERIGSRVVIALLSTWIQRMGWEKSLQHCLENMSITFVPIVNPKGMLQNTRSNGNHVDLMRNAPIDAEGKVPFLIGGQRISKHISWFRGSEGSLEKENQILEEVVNRLCQDSPLVISLDCHSGFGFRDRVWFPYAYRRRPMKGIAPIMALKLLWDSGYPNHQYIFEPQSNHYLTHGDFWDYCYKKFSLPPDNHNFIPLTLEMGSWNWVKKKPSQLLSMEGLFNPMAHHRQQRTLRRHLPLLDFLRHATFSYSNWFPEKDQFNQLRQMANSLWYREN</sequence>
<dbReference type="InterPro" id="IPR000834">
    <property type="entry name" value="Peptidase_M14"/>
</dbReference>
<dbReference type="Pfam" id="PF00246">
    <property type="entry name" value="Peptidase_M14"/>
    <property type="match status" value="1"/>
</dbReference>
<proteinExistence type="inferred from homology"/>
<dbReference type="GO" id="GO:0008270">
    <property type="term" value="F:zinc ion binding"/>
    <property type="evidence" value="ECO:0007669"/>
    <property type="project" value="InterPro"/>
</dbReference>
<evidence type="ECO:0000313" key="4">
    <source>
        <dbReference type="Proteomes" id="UP000315439"/>
    </source>
</evidence>
<dbReference type="OrthoDB" id="9779324at2"/>
<feature type="domain" description="Peptidase M14" evidence="2">
    <location>
        <begin position="67"/>
        <end position="230"/>
    </location>
</feature>
<keyword evidence="4" id="KW-1185">Reference proteome</keyword>
<evidence type="ECO:0000256" key="1">
    <source>
        <dbReference type="ARBA" id="ARBA00005988"/>
    </source>
</evidence>
<dbReference type="SUPFAM" id="SSF53187">
    <property type="entry name" value="Zn-dependent exopeptidases"/>
    <property type="match status" value="1"/>
</dbReference>
<dbReference type="RefSeq" id="WP_142932177.1">
    <property type="nucleotide sequence ID" value="NZ_ML660165.1"/>
</dbReference>
<dbReference type="InterPro" id="IPR057246">
    <property type="entry name" value="CARBOXYPEPT_ZN_1"/>
</dbReference>
<name>A0A545UCG2_9GAMM</name>
<protein>
    <submittedName>
        <fullName evidence="3">DUF2817 domain-containing protein</fullName>
    </submittedName>
</protein>
<gene>
    <name evidence="3" type="ORF">FLL46_15205</name>
</gene>
<evidence type="ECO:0000313" key="3">
    <source>
        <dbReference type="EMBL" id="TQV87150.1"/>
    </source>
</evidence>
<dbReference type="PROSITE" id="PS00132">
    <property type="entry name" value="CARBOXYPEPT_ZN_1"/>
    <property type="match status" value="1"/>
</dbReference>
<dbReference type="AlphaFoldDB" id="A0A545UCG2"/>
<reference evidence="3 4" key="1">
    <citation type="submission" date="2019-07" db="EMBL/GenBank/DDBJ databases">
        <title>Draft genome for Aliikangiella sp. M105.</title>
        <authorList>
            <person name="Wang G."/>
        </authorList>
    </citation>
    <scope>NUCLEOTIDE SEQUENCE [LARGE SCALE GENOMIC DNA]</scope>
    <source>
        <strain evidence="3 4">M105</strain>
    </source>
</reference>
<dbReference type="Proteomes" id="UP000315439">
    <property type="component" value="Unassembled WGS sequence"/>
</dbReference>
<dbReference type="Gene3D" id="3.40.630.10">
    <property type="entry name" value="Zn peptidases"/>
    <property type="match status" value="1"/>
</dbReference>
<comment type="caution">
    <text evidence="3">The sequence shown here is derived from an EMBL/GenBank/DDBJ whole genome shotgun (WGS) entry which is preliminary data.</text>
</comment>
<organism evidence="3 4">
    <name type="scientific">Aliikangiella coralliicola</name>
    <dbReference type="NCBI Taxonomy" id="2592383"/>
    <lineage>
        <taxon>Bacteria</taxon>
        <taxon>Pseudomonadati</taxon>
        <taxon>Pseudomonadota</taxon>
        <taxon>Gammaproteobacteria</taxon>
        <taxon>Oceanospirillales</taxon>
        <taxon>Pleioneaceae</taxon>
        <taxon>Aliikangiella</taxon>
    </lineage>
</organism>
<evidence type="ECO:0000259" key="2">
    <source>
        <dbReference type="Pfam" id="PF00246"/>
    </source>
</evidence>
<dbReference type="EMBL" id="VIKS01000009">
    <property type="protein sequence ID" value="TQV87150.1"/>
    <property type="molecule type" value="Genomic_DNA"/>
</dbReference>
<comment type="similarity">
    <text evidence="1">Belongs to the peptidase M14 family.</text>
</comment>